<reference evidence="2 3" key="1">
    <citation type="journal article" date="2021" name="Elife">
        <title>Chloroplast acquisition without the gene transfer in kleptoplastic sea slugs, Plakobranchus ocellatus.</title>
        <authorList>
            <person name="Maeda T."/>
            <person name="Takahashi S."/>
            <person name="Yoshida T."/>
            <person name="Shimamura S."/>
            <person name="Takaki Y."/>
            <person name="Nagai Y."/>
            <person name="Toyoda A."/>
            <person name="Suzuki Y."/>
            <person name="Arimoto A."/>
            <person name="Ishii H."/>
            <person name="Satoh N."/>
            <person name="Nishiyama T."/>
            <person name="Hasebe M."/>
            <person name="Maruyama T."/>
            <person name="Minagawa J."/>
            <person name="Obokata J."/>
            <person name="Shigenobu S."/>
        </authorList>
    </citation>
    <scope>NUCLEOTIDE SEQUENCE [LARGE SCALE GENOMIC DNA]</scope>
</reference>
<proteinExistence type="predicted"/>
<gene>
    <name evidence="2" type="ORF">ElyMa_006089900</name>
</gene>
<name>A0AAV4GQB0_9GAST</name>
<accession>A0AAV4GQB0</accession>
<protein>
    <submittedName>
        <fullName evidence="2">Uncharacterized protein</fullName>
    </submittedName>
</protein>
<dbReference type="AlphaFoldDB" id="A0AAV4GQB0"/>
<feature type="transmembrane region" description="Helical" evidence="1">
    <location>
        <begin position="20"/>
        <end position="41"/>
    </location>
</feature>
<evidence type="ECO:0000256" key="1">
    <source>
        <dbReference type="SAM" id="Phobius"/>
    </source>
</evidence>
<organism evidence="2 3">
    <name type="scientific">Elysia marginata</name>
    <dbReference type="NCBI Taxonomy" id="1093978"/>
    <lineage>
        <taxon>Eukaryota</taxon>
        <taxon>Metazoa</taxon>
        <taxon>Spiralia</taxon>
        <taxon>Lophotrochozoa</taxon>
        <taxon>Mollusca</taxon>
        <taxon>Gastropoda</taxon>
        <taxon>Heterobranchia</taxon>
        <taxon>Euthyneura</taxon>
        <taxon>Panpulmonata</taxon>
        <taxon>Sacoglossa</taxon>
        <taxon>Placobranchoidea</taxon>
        <taxon>Plakobranchidae</taxon>
        <taxon>Elysia</taxon>
    </lineage>
</organism>
<feature type="transmembrane region" description="Helical" evidence="1">
    <location>
        <begin position="47"/>
        <end position="73"/>
    </location>
</feature>
<dbReference type="EMBL" id="BMAT01012202">
    <property type="protein sequence ID" value="GFR87952.1"/>
    <property type="molecule type" value="Genomic_DNA"/>
</dbReference>
<keyword evidence="3" id="KW-1185">Reference proteome</keyword>
<keyword evidence="1" id="KW-0812">Transmembrane</keyword>
<evidence type="ECO:0000313" key="3">
    <source>
        <dbReference type="Proteomes" id="UP000762676"/>
    </source>
</evidence>
<keyword evidence="1" id="KW-0472">Membrane</keyword>
<sequence>MTCRSRTRTPDLSIRKPSVYPLATIPHVVAAVTAAAVLVVVEEVVAIVVVVIVILLLLLVVVVVVVTAVVGYYSKKPTRACHHQPQFIPTAIQSFVSIGRAETVSGLLASSLSHLRATADDVQTWQPSRGNESLPC</sequence>
<dbReference type="Proteomes" id="UP000762676">
    <property type="component" value="Unassembled WGS sequence"/>
</dbReference>
<keyword evidence="1" id="KW-1133">Transmembrane helix</keyword>
<evidence type="ECO:0000313" key="2">
    <source>
        <dbReference type="EMBL" id="GFR87952.1"/>
    </source>
</evidence>
<comment type="caution">
    <text evidence="2">The sequence shown here is derived from an EMBL/GenBank/DDBJ whole genome shotgun (WGS) entry which is preliminary data.</text>
</comment>